<feature type="region of interest" description="Disordered" evidence="1">
    <location>
        <begin position="65"/>
        <end position="87"/>
    </location>
</feature>
<evidence type="ECO:0000313" key="2">
    <source>
        <dbReference type="EMBL" id="MPN50928.1"/>
    </source>
</evidence>
<dbReference type="EMBL" id="VSSQ01115533">
    <property type="protein sequence ID" value="MPN50928.1"/>
    <property type="molecule type" value="Genomic_DNA"/>
</dbReference>
<dbReference type="AlphaFoldDB" id="A0A645IHZ7"/>
<proteinExistence type="predicted"/>
<feature type="compositionally biased region" description="Basic and acidic residues" evidence="1">
    <location>
        <begin position="66"/>
        <end position="75"/>
    </location>
</feature>
<name>A0A645IHZ7_9ZZZZ</name>
<comment type="caution">
    <text evidence="2">The sequence shown here is derived from an EMBL/GenBank/DDBJ whole genome shotgun (WGS) entry which is preliminary data.</text>
</comment>
<reference evidence="2" key="1">
    <citation type="submission" date="2019-08" db="EMBL/GenBank/DDBJ databases">
        <authorList>
            <person name="Kucharzyk K."/>
            <person name="Murdoch R.W."/>
            <person name="Higgins S."/>
            <person name="Loffler F."/>
        </authorList>
    </citation>
    <scope>NUCLEOTIDE SEQUENCE</scope>
</reference>
<accession>A0A645IHZ7</accession>
<gene>
    <name evidence="2" type="ORF">SDC9_198568</name>
</gene>
<organism evidence="2">
    <name type="scientific">bioreactor metagenome</name>
    <dbReference type="NCBI Taxonomy" id="1076179"/>
    <lineage>
        <taxon>unclassified sequences</taxon>
        <taxon>metagenomes</taxon>
        <taxon>ecological metagenomes</taxon>
    </lineage>
</organism>
<protein>
    <submittedName>
        <fullName evidence="2">Uncharacterized protein</fullName>
    </submittedName>
</protein>
<evidence type="ECO:0000256" key="1">
    <source>
        <dbReference type="SAM" id="MobiDB-lite"/>
    </source>
</evidence>
<sequence length="87" mass="9752">MPGADKIRLDLEACPRPYQLLPGGYRKYLERGFLSGVLTGEYPICSGKDFIRPSEIKHLNPGININRHDISHDDSPLSELRPTGNHP</sequence>